<reference evidence="2 3" key="1">
    <citation type="submission" date="2020-09" db="EMBL/GenBank/DDBJ databases">
        <title>De no assembly of potato wild relative species, Solanum commersonii.</title>
        <authorList>
            <person name="Cho K."/>
        </authorList>
    </citation>
    <scope>NUCLEOTIDE SEQUENCE [LARGE SCALE GENOMIC DNA]</scope>
    <source>
        <strain evidence="2">LZ3.2</strain>
        <tissue evidence="2">Leaf</tissue>
    </source>
</reference>
<proteinExistence type="predicted"/>
<organism evidence="2 3">
    <name type="scientific">Solanum commersonii</name>
    <name type="common">Commerson's wild potato</name>
    <name type="synonym">Commerson's nightshade</name>
    <dbReference type="NCBI Taxonomy" id="4109"/>
    <lineage>
        <taxon>Eukaryota</taxon>
        <taxon>Viridiplantae</taxon>
        <taxon>Streptophyta</taxon>
        <taxon>Embryophyta</taxon>
        <taxon>Tracheophyta</taxon>
        <taxon>Spermatophyta</taxon>
        <taxon>Magnoliopsida</taxon>
        <taxon>eudicotyledons</taxon>
        <taxon>Gunneridae</taxon>
        <taxon>Pentapetalae</taxon>
        <taxon>asterids</taxon>
        <taxon>lamiids</taxon>
        <taxon>Solanales</taxon>
        <taxon>Solanaceae</taxon>
        <taxon>Solanoideae</taxon>
        <taxon>Solaneae</taxon>
        <taxon>Solanum</taxon>
    </lineage>
</organism>
<evidence type="ECO:0000256" key="1">
    <source>
        <dbReference type="SAM" id="SignalP"/>
    </source>
</evidence>
<keyword evidence="1" id="KW-0732">Signal</keyword>
<protein>
    <recommendedName>
        <fullName evidence="4">Thioredoxin-like fold domain-containing protein</fullName>
    </recommendedName>
</protein>
<evidence type="ECO:0008006" key="4">
    <source>
        <dbReference type="Google" id="ProtNLM"/>
    </source>
</evidence>
<dbReference type="Gene3D" id="3.40.30.10">
    <property type="entry name" value="Glutaredoxin"/>
    <property type="match status" value="2"/>
</dbReference>
<feature type="chain" id="PRO_5039898905" description="Thioredoxin-like fold domain-containing protein" evidence="1">
    <location>
        <begin position="30"/>
        <end position="465"/>
    </location>
</feature>
<dbReference type="OrthoDB" id="37297at2759"/>
<comment type="caution">
    <text evidence="2">The sequence shown here is derived from an EMBL/GenBank/DDBJ whole genome shotgun (WGS) entry which is preliminary data.</text>
</comment>
<dbReference type="Proteomes" id="UP000824120">
    <property type="component" value="Chromosome 12"/>
</dbReference>
<keyword evidence="3" id="KW-1185">Reference proteome</keyword>
<feature type="signal peptide" evidence="1">
    <location>
        <begin position="1"/>
        <end position="29"/>
    </location>
</feature>
<dbReference type="SUPFAM" id="SSF52833">
    <property type="entry name" value="Thioredoxin-like"/>
    <property type="match status" value="2"/>
</dbReference>
<name>A0A9J5WE11_SOLCO</name>
<evidence type="ECO:0000313" key="2">
    <source>
        <dbReference type="EMBL" id="KAG5573559.1"/>
    </source>
</evidence>
<sequence length="465" mass="52420">MEFLKIQNYNNTLMKSIVLLLLCAVYVNAQVTLPSRQDGFWYKNRIVNTESILIEAFFDPLCPDSRDSWPPLKLALQHYGSRLSLVVHPFPLPYHDNAFISSRALHISNQLNTSATYRLLESFFDHQGKFYGNATFNLSRSSVVDKIARFTSNSIGNSHYAAVKAGFTDPKTDHATRISFKYGCVKGIYGTPSFFVNGFPLPDDGSTLDYNAWRKIIHPFLWLYKIENTNVMIELLSTATKMVKSIVFLNFILIFIISVNSQIPDGFLYGGDGIIDITKSIVIEAFLDPVCPDSRDSWPPLKKALHHYGSRVSLVVHTFPLPYHDNAFTTSRALHIVNKLNSSATFRLLEAFFDQQDKFYGQATFDLSKASAVDEVAKFTSNEIGNSNYAAVKAGFTDPKTDQATRISFKYGCVKGVYGAPFFFVNGFPLPDGGSPLDYKTWRDVLDPLISPEEQLRTENLNFFL</sequence>
<accession>A0A9J5WE11</accession>
<dbReference type="InterPro" id="IPR036249">
    <property type="entry name" value="Thioredoxin-like_sf"/>
</dbReference>
<dbReference type="EMBL" id="JACXVP010000012">
    <property type="protein sequence ID" value="KAG5573559.1"/>
    <property type="molecule type" value="Genomic_DNA"/>
</dbReference>
<dbReference type="PANTHER" id="PTHR33875">
    <property type="entry name" value="OS09G0542200 PROTEIN"/>
    <property type="match status" value="1"/>
</dbReference>
<dbReference type="CDD" id="cd02972">
    <property type="entry name" value="DsbA_family"/>
    <property type="match status" value="2"/>
</dbReference>
<evidence type="ECO:0000313" key="3">
    <source>
        <dbReference type="Proteomes" id="UP000824120"/>
    </source>
</evidence>
<gene>
    <name evidence="2" type="ORF">H5410_063325</name>
</gene>
<dbReference type="PANTHER" id="PTHR33875:SF2">
    <property type="entry name" value="ACR183CP"/>
    <property type="match status" value="1"/>
</dbReference>
<dbReference type="AlphaFoldDB" id="A0A9J5WE11"/>